<dbReference type="InterPro" id="IPR029063">
    <property type="entry name" value="SAM-dependent_MTases_sf"/>
</dbReference>
<reference evidence="1" key="1">
    <citation type="journal article" date="2020" name="bioRxiv">
        <title>Whole genome comparisons of ergot fungi reveals the divergence and evolution of species within the genus Claviceps are the result of varying mechanisms driving genome evolution and host range expansion.</title>
        <authorList>
            <person name="Wyka S.A."/>
            <person name="Mondo S.J."/>
            <person name="Liu M."/>
            <person name="Dettman J."/>
            <person name="Nalam V."/>
            <person name="Broders K.D."/>
        </authorList>
    </citation>
    <scope>NUCLEOTIDE SEQUENCE</scope>
    <source>
        <strain evidence="1">CCC 602</strain>
    </source>
</reference>
<organism evidence="1 2">
    <name type="scientific">Claviceps pusilla</name>
    <dbReference type="NCBI Taxonomy" id="123648"/>
    <lineage>
        <taxon>Eukaryota</taxon>
        <taxon>Fungi</taxon>
        <taxon>Dikarya</taxon>
        <taxon>Ascomycota</taxon>
        <taxon>Pezizomycotina</taxon>
        <taxon>Sordariomycetes</taxon>
        <taxon>Hypocreomycetidae</taxon>
        <taxon>Hypocreales</taxon>
        <taxon>Clavicipitaceae</taxon>
        <taxon>Claviceps</taxon>
    </lineage>
</organism>
<evidence type="ECO:0000313" key="1">
    <source>
        <dbReference type="EMBL" id="KAG5988762.1"/>
    </source>
</evidence>
<dbReference type="GO" id="GO:0008757">
    <property type="term" value="F:S-adenosylmethionine-dependent methyltransferase activity"/>
    <property type="evidence" value="ECO:0007669"/>
    <property type="project" value="UniProtKB-ARBA"/>
</dbReference>
<dbReference type="AlphaFoldDB" id="A0A9P7N3Z4"/>
<evidence type="ECO:0000313" key="2">
    <source>
        <dbReference type="Proteomes" id="UP000748025"/>
    </source>
</evidence>
<dbReference type="PANTHER" id="PTHR14614:SF132">
    <property type="entry name" value="PROTEIN-LYSINE METHYLTRANSFERASE C42C1.13"/>
    <property type="match status" value="1"/>
</dbReference>
<dbReference type="Proteomes" id="UP000748025">
    <property type="component" value="Unassembled WGS sequence"/>
</dbReference>
<dbReference type="Gene3D" id="3.40.50.150">
    <property type="entry name" value="Vaccinia Virus protein VP39"/>
    <property type="match status" value="1"/>
</dbReference>
<dbReference type="InterPro" id="IPR019410">
    <property type="entry name" value="Methyltransf_16"/>
</dbReference>
<proteinExistence type="predicted"/>
<dbReference type="PANTHER" id="PTHR14614">
    <property type="entry name" value="HEPATOCELLULAR CARCINOMA-ASSOCIATED ANTIGEN"/>
    <property type="match status" value="1"/>
</dbReference>
<sequence>MHYVRLKGPPRIKVLADFIQTSVVFEIANDLGDQLLRPTNPVGITVRAHSESSPYANVSCVLVEKSQLQWETGRRVMKPVYKLPPKVESAITGGDTVFLSIGPAKSALAADSVYNILMASIENQKDRAEGLISTITVGLSGPDVDTDACLRRILLSRRGEPPQYLLIGEQIGNSIARHVWDAGLVAMSAIVGTFKFPDLAPSQSSCMQKVHRILSREEAVNVLELGCGVGILGLGLCAAYPKGTGDCTILMTDRHDAERSARFNMGRLHQQRSGSNLGYAQVMYENLDWDNGRQGRFGSKVQDRRWDLIMLSDCTYNADSIPALVGTLSGVHQLNKNFTPDGESFATKVFLATKPRHKDELVLFDMMAAEDWTIADKLVLSLPVLGRELERVEMYLFEKV</sequence>
<protein>
    <submittedName>
        <fullName evidence="1">Uncharacterized protein</fullName>
    </submittedName>
</protein>
<dbReference type="OrthoDB" id="413520at2759"/>
<gene>
    <name evidence="1" type="ORF">E4U43_004632</name>
</gene>
<name>A0A9P7N3Z4_9HYPO</name>
<comment type="caution">
    <text evidence="1">The sequence shown here is derived from an EMBL/GenBank/DDBJ whole genome shotgun (WGS) entry which is preliminary data.</text>
</comment>
<keyword evidence="2" id="KW-1185">Reference proteome</keyword>
<dbReference type="SUPFAM" id="SSF53335">
    <property type="entry name" value="S-adenosyl-L-methionine-dependent methyltransferases"/>
    <property type="match status" value="1"/>
</dbReference>
<dbReference type="Pfam" id="PF10294">
    <property type="entry name" value="Methyltransf_16"/>
    <property type="match status" value="1"/>
</dbReference>
<dbReference type="GO" id="GO:0005829">
    <property type="term" value="C:cytosol"/>
    <property type="evidence" value="ECO:0007669"/>
    <property type="project" value="TreeGrafter"/>
</dbReference>
<dbReference type="EMBL" id="SRPW01003023">
    <property type="protein sequence ID" value="KAG5988762.1"/>
    <property type="molecule type" value="Genomic_DNA"/>
</dbReference>
<accession>A0A9P7N3Z4</accession>